<feature type="transmembrane region" description="Helical" evidence="15">
    <location>
        <begin position="164"/>
        <end position="185"/>
    </location>
</feature>
<evidence type="ECO:0000256" key="12">
    <source>
        <dbReference type="ARBA" id="ARBA00023136"/>
    </source>
</evidence>
<evidence type="ECO:0000256" key="1">
    <source>
        <dbReference type="ARBA" id="ARBA00001913"/>
    </source>
</evidence>
<evidence type="ECO:0000256" key="15">
    <source>
        <dbReference type="SAM" id="Phobius"/>
    </source>
</evidence>
<evidence type="ECO:0000256" key="14">
    <source>
        <dbReference type="ARBA" id="ARBA00026104"/>
    </source>
</evidence>
<evidence type="ECO:0000313" key="18">
    <source>
        <dbReference type="Proteomes" id="UP000031036"/>
    </source>
</evidence>
<dbReference type="OMA" id="KVWECRL"/>
<keyword evidence="7" id="KW-0378">Hydrolase</keyword>
<evidence type="ECO:0000256" key="8">
    <source>
        <dbReference type="ARBA" id="ARBA00022837"/>
    </source>
</evidence>
<dbReference type="EC" id="3.1.1.116" evidence="14"/>
<dbReference type="GO" id="GO:0022008">
    <property type="term" value="P:neurogenesis"/>
    <property type="evidence" value="ECO:0007669"/>
    <property type="project" value="TreeGrafter"/>
</dbReference>
<evidence type="ECO:0000256" key="11">
    <source>
        <dbReference type="ARBA" id="ARBA00023098"/>
    </source>
</evidence>
<feature type="domain" description="Fungal lipase-type" evidence="16">
    <location>
        <begin position="409"/>
        <end position="556"/>
    </location>
</feature>
<dbReference type="Proteomes" id="UP000031036">
    <property type="component" value="Unassembled WGS sequence"/>
</dbReference>
<dbReference type="STRING" id="6265.A0A0B2VEG7"/>
<evidence type="ECO:0000256" key="7">
    <source>
        <dbReference type="ARBA" id="ARBA00022801"/>
    </source>
</evidence>
<feature type="transmembrane region" description="Helical" evidence="15">
    <location>
        <begin position="54"/>
        <end position="79"/>
    </location>
</feature>
<dbReference type="InterPro" id="IPR002921">
    <property type="entry name" value="Fungal_lipase-type"/>
</dbReference>
<evidence type="ECO:0000256" key="4">
    <source>
        <dbReference type="ARBA" id="ARBA00022553"/>
    </source>
</evidence>
<gene>
    <name evidence="17" type="primary">DAGLB</name>
    <name evidence="17" type="ORF">Tcan_10457</name>
</gene>
<keyword evidence="11" id="KW-0443">Lipid metabolism</keyword>
<evidence type="ECO:0000256" key="2">
    <source>
        <dbReference type="ARBA" id="ARBA00004651"/>
    </source>
</evidence>
<evidence type="ECO:0000256" key="5">
    <source>
        <dbReference type="ARBA" id="ARBA00022692"/>
    </source>
</evidence>
<feature type="transmembrane region" description="Helical" evidence="15">
    <location>
        <begin position="121"/>
        <end position="144"/>
    </location>
</feature>
<dbReference type="GO" id="GO:0004806">
    <property type="term" value="F:triacylglycerol lipase activity"/>
    <property type="evidence" value="ECO:0007669"/>
    <property type="project" value="TreeGrafter"/>
</dbReference>
<dbReference type="InterPro" id="IPR052214">
    <property type="entry name" value="DAG_Lipase-Related"/>
</dbReference>
<proteinExistence type="predicted"/>
<name>A0A0B2VEG7_TOXCA</name>
<dbReference type="CDD" id="cd00519">
    <property type="entry name" value="Lipase_3"/>
    <property type="match status" value="1"/>
</dbReference>
<keyword evidence="3" id="KW-1003">Cell membrane</keyword>
<dbReference type="InterPro" id="IPR029058">
    <property type="entry name" value="AB_hydrolase_fold"/>
</dbReference>
<dbReference type="PANTHER" id="PTHR45792:SF2">
    <property type="entry name" value="DIACYLGLYCEROL LIPASE-BETA"/>
    <property type="match status" value="1"/>
</dbReference>
<keyword evidence="10 15" id="KW-1133">Transmembrane helix</keyword>
<dbReference type="Gene3D" id="3.40.50.1820">
    <property type="entry name" value="alpha/beta hydrolase"/>
    <property type="match status" value="1"/>
</dbReference>
<dbReference type="GO" id="GO:0019369">
    <property type="term" value="P:arachidonate metabolic process"/>
    <property type="evidence" value="ECO:0007669"/>
    <property type="project" value="TreeGrafter"/>
</dbReference>
<evidence type="ECO:0000313" key="17">
    <source>
        <dbReference type="EMBL" id="KHN79400.1"/>
    </source>
</evidence>
<sequence>MPSLIAFGRRWNIASDDFVFPALSEAFIRFAWVASACVIFVLNNPLSCPSWDFVVYLFLLLALNIATLLWCIALAYLSSRGCILDPRPRRHVATLLYIRVASACVIFVLNNPLSCPSWDFVVYLFLLLALNIATLLWCIALAYLSSRGCILDPRPRRHVATLLYIRLPLFLLEFICTVVSTLLAFESGDLCHLVFGVRVSVLLQWALILSVFLGVAVVFNPSGDNRVEQSLTQERRSWTRRLKLCLIGQDEVMRTALDDIATLIASFFADVDLVASDVLAGLFLFAHSSEPPVRQPTPPSITQAPSWMTIENARRMMEFATAVYGWPTYILNNCGCCAWWRLCRKLDCCKRCKCDDVLIMEDNCCLCGTASFVLVANCPKADIFFVSFRNRLYQVPFVVLADTLSESIVITIRGSASLMDLITDLSLDDEVFSVDVDTDPILRNDQHLEATGEEVRVHRGMLRSARYVLDTLKEHHVLEDLRVLYPNYGISVCGHSLGAGVATLLALLLKQSYDSVRCYAFSPPGCVISESGLRETENLVFSVIVGDDLVPRLSYQALHKLKYGIIDSLLACNSAKCEILIKGCFRLFFSSPWQFDTEREVSGQSQSTTVPINDRLPLIFHCAISASNAEYGGTEQDADSCEQRRRRIEVANACA</sequence>
<keyword evidence="9" id="KW-0442">Lipid degradation</keyword>
<dbReference type="EMBL" id="JPKZ01001923">
    <property type="protein sequence ID" value="KHN79400.1"/>
    <property type="molecule type" value="Genomic_DNA"/>
</dbReference>
<dbReference type="Pfam" id="PF01764">
    <property type="entry name" value="Lipase_3"/>
    <property type="match status" value="1"/>
</dbReference>
<dbReference type="AlphaFoldDB" id="A0A0B2VEG7"/>
<evidence type="ECO:0000256" key="9">
    <source>
        <dbReference type="ARBA" id="ARBA00022963"/>
    </source>
</evidence>
<keyword evidence="8" id="KW-0106">Calcium</keyword>
<comment type="catalytic activity">
    <reaction evidence="13">
        <text>a 1,2-diacyl-sn-glycerol + H2O = a 2-acylglycerol + a fatty acid + H(+)</text>
        <dbReference type="Rhea" id="RHEA:33275"/>
        <dbReference type="ChEBI" id="CHEBI:15377"/>
        <dbReference type="ChEBI" id="CHEBI:15378"/>
        <dbReference type="ChEBI" id="CHEBI:17389"/>
        <dbReference type="ChEBI" id="CHEBI:17815"/>
        <dbReference type="ChEBI" id="CHEBI:28868"/>
        <dbReference type="EC" id="3.1.1.116"/>
    </reaction>
    <physiologicalReaction direction="left-to-right" evidence="13">
        <dbReference type="Rhea" id="RHEA:33276"/>
    </physiologicalReaction>
</comment>
<dbReference type="GO" id="GO:0005886">
    <property type="term" value="C:plasma membrane"/>
    <property type="evidence" value="ECO:0007669"/>
    <property type="project" value="UniProtKB-SubCell"/>
</dbReference>
<dbReference type="OrthoDB" id="438440at2759"/>
<evidence type="ECO:0000256" key="13">
    <source>
        <dbReference type="ARBA" id="ARBA00024531"/>
    </source>
</evidence>
<keyword evidence="4" id="KW-0597">Phosphoprotein</keyword>
<dbReference type="PANTHER" id="PTHR45792">
    <property type="entry name" value="DIACYLGLYCEROL LIPASE HOMOLOG-RELATED"/>
    <property type="match status" value="1"/>
</dbReference>
<comment type="subcellular location">
    <subcellularLocation>
        <location evidence="2">Cell membrane</location>
        <topology evidence="2">Multi-pass membrane protein</topology>
    </subcellularLocation>
</comment>
<keyword evidence="12 15" id="KW-0472">Membrane</keyword>
<dbReference type="GO" id="GO:0046340">
    <property type="term" value="P:diacylglycerol catabolic process"/>
    <property type="evidence" value="ECO:0007669"/>
    <property type="project" value="TreeGrafter"/>
</dbReference>
<comment type="cofactor">
    <cofactor evidence="1">
        <name>Ca(2+)</name>
        <dbReference type="ChEBI" id="CHEBI:29108"/>
    </cofactor>
</comment>
<feature type="transmembrane region" description="Helical" evidence="15">
    <location>
        <begin position="197"/>
        <end position="219"/>
    </location>
</feature>
<dbReference type="GO" id="GO:0046872">
    <property type="term" value="F:metal ion binding"/>
    <property type="evidence" value="ECO:0007669"/>
    <property type="project" value="UniProtKB-KW"/>
</dbReference>
<comment type="caution">
    <text evidence="17">The sequence shown here is derived from an EMBL/GenBank/DDBJ whole genome shotgun (WGS) entry which is preliminary data.</text>
</comment>
<organism evidence="17 18">
    <name type="scientific">Toxocara canis</name>
    <name type="common">Canine roundworm</name>
    <dbReference type="NCBI Taxonomy" id="6265"/>
    <lineage>
        <taxon>Eukaryota</taxon>
        <taxon>Metazoa</taxon>
        <taxon>Ecdysozoa</taxon>
        <taxon>Nematoda</taxon>
        <taxon>Chromadorea</taxon>
        <taxon>Rhabditida</taxon>
        <taxon>Spirurina</taxon>
        <taxon>Ascaridomorpha</taxon>
        <taxon>Ascaridoidea</taxon>
        <taxon>Toxocaridae</taxon>
        <taxon>Toxocara</taxon>
    </lineage>
</organism>
<dbReference type="GO" id="GO:0005737">
    <property type="term" value="C:cytoplasm"/>
    <property type="evidence" value="ECO:0007669"/>
    <property type="project" value="TreeGrafter"/>
</dbReference>
<reference evidence="17 18" key="1">
    <citation type="submission" date="2014-11" db="EMBL/GenBank/DDBJ databases">
        <title>Genetic blueprint of the zoonotic pathogen Toxocara canis.</title>
        <authorList>
            <person name="Zhu X.-Q."/>
            <person name="Korhonen P.K."/>
            <person name="Cai H."/>
            <person name="Young N.D."/>
            <person name="Nejsum P."/>
            <person name="von Samson-Himmelstjerna G."/>
            <person name="Boag P.R."/>
            <person name="Tan P."/>
            <person name="Li Q."/>
            <person name="Min J."/>
            <person name="Yang Y."/>
            <person name="Wang X."/>
            <person name="Fang X."/>
            <person name="Hall R.S."/>
            <person name="Hofmann A."/>
            <person name="Sternberg P.W."/>
            <person name="Jex A.R."/>
            <person name="Gasser R.B."/>
        </authorList>
    </citation>
    <scope>NUCLEOTIDE SEQUENCE [LARGE SCALE GENOMIC DNA]</scope>
    <source>
        <strain evidence="17">PN_DK_2014</strain>
    </source>
</reference>
<evidence type="ECO:0000256" key="3">
    <source>
        <dbReference type="ARBA" id="ARBA00022475"/>
    </source>
</evidence>
<keyword evidence="6" id="KW-0479">Metal-binding</keyword>
<dbReference type="SUPFAM" id="SSF53474">
    <property type="entry name" value="alpha/beta-Hydrolases"/>
    <property type="match status" value="1"/>
</dbReference>
<feature type="transmembrane region" description="Helical" evidence="15">
    <location>
        <begin position="18"/>
        <end position="42"/>
    </location>
</feature>
<accession>A0A0B2VEG7</accession>
<keyword evidence="5 15" id="KW-0812">Transmembrane</keyword>
<protein>
    <recommendedName>
        <fullName evidence="14">sn-1-specific diacylglycerol lipase</fullName>
        <ecNumber evidence="14">3.1.1.116</ecNumber>
    </recommendedName>
</protein>
<evidence type="ECO:0000256" key="10">
    <source>
        <dbReference type="ARBA" id="ARBA00022989"/>
    </source>
</evidence>
<keyword evidence="18" id="KW-1185">Reference proteome</keyword>
<evidence type="ECO:0000259" key="16">
    <source>
        <dbReference type="Pfam" id="PF01764"/>
    </source>
</evidence>
<evidence type="ECO:0000256" key="6">
    <source>
        <dbReference type="ARBA" id="ARBA00022723"/>
    </source>
</evidence>
<feature type="transmembrane region" description="Helical" evidence="15">
    <location>
        <begin position="91"/>
        <end position="109"/>
    </location>
</feature>